<dbReference type="EMBL" id="CP048409">
    <property type="protein sequence ID" value="QIA07441.1"/>
    <property type="molecule type" value="Genomic_DNA"/>
</dbReference>
<evidence type="ECO:0000313" key="2">
    <source>
        <dbReference type="Proteomes" id="UP000474630"/>
    </source>
</evidence>
<dbReference type="InterPro" id="IPR029475">
    <property type="entry name" value="DUF6807"/>
</dbReference>
<evidence type="ECO:0000313" key="1">
    <source>
        <dbReference type="EMBL" id="QIA07441.1"/>
    </source>
</evidence>
<keyword evidence="2" id="KW-1185">Reference proteome</keyword>
<organism evidence="1 2">
    <name type="scientific">Draconibacterium halophilum</name>
    <dbReference type="NCBI Taxonomy" id="2706887"/>
    <lineage>
        <taxon>Bacteria</taxon>
        <taxon>Pseudomonadati</taxon>
        <taxon>Bacteroidota</taxon>
        <taxon>Bacteroidia</taxon>
        <taxon>Marinilabiliales</taxon>
        <taxon>Prolixibacteraceae</taxon>
        <taxon>Draconibacterium</taxon>
    </lineage>
</organism>
<sequence>MKIVVLSALILITQTLFAQQILKFSVEFTEDRINTPVSVPLNRVNYNTDNGTLALYEIINDKETALPCQLETGHSARLWFLLNDETPKGTVRDFILKTEEKTATENAAVSLKKDSEDLCFQVGDKTILKYRHAVTLPPKGVDPLYKRSGYIHPLTSPGGKVLTRIQAPDHYHHYGIWGHGPKPTSATGP</sequence>
<name>A0A6C0REG3_9BACT</name>
<gene>
    <name evidence="1" type="ORF">G0Q07_06745</name>
</gene>
<dbReference type="Proteomes" id="UP000474630">
    <property type="component" value="Chromosome"/>
</dbReference>
<proteinExistence type="predicted"/>
<dbReference type="Pfam" id="PF14100">
    <property type="entry name" value="DUF6807"/>
    <property type="match status" value="1"/>
</dbReference>
<protein>
    <submittedName>
        <fullName evidence="1">Uncharacterized protein</fullName>
    </submittedName>
</protein>
<dbReference type="RefSeq" id="WP_163345363.1">
    <property type="nucleotide sequence ID" value="NZ_CP048409.1"/>
</dbReference>
<dbReference type="AlphaFoldDB" id="A0A6C0REG3"/>
<reference evidence="1 2" key="1">
    <citation type="submission" date="2020-02" db="EMBL/GenBank/DDBJ databases">
        <title>Genome sequencing for Draconibacterium sp. strain M1.</title>
        <authorList>
            <person name="Park S.-J."/>
        </authorList>
    </citation>
    <scope>NUCLEOTIDE SEQUENCE [LARGE SCALE GENOMIC DNA]</scope>
    <source>
        <strain evidence="1 2">M1</strain>
    </source>
</reference>
<accession>A0A6C0REG3</accession>
<dbReference type="KEGG" id="drc:G0Q07_06745"/>